<proteinExistence type="predicted"/>
<dbReference type="Proteomes" id="UP000295431">
    <property type="component" value="Unassembled WGS sequence"/>
</dbReference>
<keyword evidence="1" id="KW-0472">Membrane</keyword>
<evidence type="ECO:0000256" key="1">
    <source>
        <dbReference type="SAM" id="Phobius"/>
    </source>
</evidence>
<keyword evidence="1" id="KW-0812">Transmembrane</keyword>
<feature type="transmembrane region" description="Helical" evidence="1">
    <location>
        <begin position="6"/>
        <end position="29"/>
    </location>
</feature>
<dbReference type="RefSeq" id="WP_131937013.1">
    <property type="nucleotide sequence ID" value="NZ_BAAAMX010000023.1"/>
</dbReference>
<evidence type="ECO:0000313" key="2">
    <source>
        <dbReference type="EMBL" id="TDC19486.1"/>
    </source>
</evidence>
<reference evidence="2 3" key="1">
    <citation type="submission" date="2019-03" db="EMBL/GenBank/DDBJ databases">
        <title>Draft genome sequences of novel Actinobacteria.</title>
        <authorList>
            <person name="Sahin N."/>
            <person name="Ay H."/>
            <person name="Saygin H."/>
        </authorList>
    </citation>
    <scope>NUCLEOTIDE SEQUENCE [LARGE SCALE GENOMIC DNA]</scope>
    <source>
        <strain evidence="2 3">DSM 45347</strain>
    </source>
</reference>
<keyword evidence="1" id="KW-1133">Transmembrane helix</keyword>
<accession>A0A4V2XNU0</accession>
<name>A0A4V2XNU0_9ACTN</name>
<dbReference type="EMBL" id="SMJW01000009">
    <property type="protein sequence ID" value="TDC19486.1"/>
    <property type="molecule type" value="Genomic_DNA"/>
</dbReference>
<protein>
    <submittedName>
        <fullName evidence="2">Uncharacterized protein</fullName>
    </submittedName>
</protein>
<dbReference type="AlphaFoldDB" id="A0A4V2XNU0"/>
<evidence type="ECO:0000313" key="3">
    <source>
        <dbReference type="Proteomes" id="UP000295431"/>
    </source>
</evidence>
<comment type="caution">
    <text evidence="2">The sequence shown here is derived from an EMBL/GenBank/DDBJ whole genome shotgun (WGS) entry which is preliminary data.</text>
</comment>
<gene>
    <name evidence="2" type="ORF">E1284_03675</name>
</gene>
<organism evidence="2 3">
    <name type="scientific">Actinomadura bangladeshensis</name>
    <dbReference type="NCBI Taxonomy" id="453573"/>
    <lineage>
        <taxon>Bacteria</taxon>
        <taxon>Bacillati</taxon>
        <taxon>Actinomycetota</taxon>
        <taxon>Actinomycetes</taxon>
        <taxon>Streptosporangiales</taxon>
        <taxon>Thermomonosporaceae</taxon>
        <taxon>Actinomadura</taxon>
    </lineage>
</organism>
<keyword evidence="3" id="KW-1185">Reference proteome</keyword>
<sequence length="66" mass="7301">MSSIIILLWIAVPAALFLTMALYVLNIGLRTRNVDLRSMHSDRGLLTVRGLNESCDTISGHCGEDR</sequence>